<dbReference type="SMART" id="SM00487">
    <property type="entry name" value="DEXDc"/>
    <property type="match status" value="1"/>
</dbReference>
<dbReference type="PROSITE" id="PS00039">
    <property type="entry name" value="DEAD_ATP_HELICASE"/>
    <property type="match status" value="1"/>
</dbReference>
<dbReference type="PANTHER" id="PTHR47958">
    <property type="entry name" value="ATP-DEPENDENT RNA HELICASE DBP3"/>
    <property type="match status" value="1"/>
</dbReference>
<evidence type="ECO:0000313" key="11">
    <source>
        <dbReference type="EMBL" id="KAK2151539.1"/>
    </source>
</evidence>
<keyword evidence="2" id="KW-0547">Nucleotide-binding</keyword>
<dbReference type="AlphaFoldDB" id="A0AAD9N281"/>
<dbReference type="InterPro" id="IPR011545">
    <property type="entry name" value="DEAD/DEAH_box_helicase_dom"/>
</dbReference>
<feature type="domain" description="Helicase ATP-binding" evidence="8">
    <location>
        <begin position="56"/>
        <end position="226"/>
    </location>
</feature>
<dbReference type="Proteomes" id="UP001208570">
    <property type="component" value="Unassembled WGS sequence"/>
</dbReference>
<dbReference type="Pfam" id="PF00271">
    <property type="entry name" value="Helicase_C"/>
    <property type="match status" value="1"/>
</dbReference>
<evidence type="ECO:0000256" key="7">
    <source>
        <dbReference type="SAM" id="MobiDB-lite"/>
    </source>
</evidence>
<sequence>MEESCLPEVANVKKRTLDVKVKDNVDFESLLLSQDVLAGLKKCGFEKPSPVQLKAIPLGRCGLDLVVQAKSGTGKTCVFSVIALESILLNSPGTQVLILAPTREIAVQIWEVINSISVTMSKLRCYAFIGGLPLSEDKVKLKKCHIAVGTPGRVKQLIEEQVLNTESIRLFILDEADKLMEQGFQETINWIFSSLPENKQVLALSATYPEVLAKHLTAYMRNPTFVRLNTDDLSLLGIRQYYKTVQFSPLQQKAFEIKCKALLDLFNAVSFQQCLVFSNYQLRAQSLSDVLNREGWPATYISGSQDQQDRLTAMSKLKSFKCRVLISTDLTSRGIDAENVNLVINMDIPHDHETYLHRIGRAGRYGTYGAAITLVSLGKEMANLKEIENKAKTRILPLSDPVSADLAQASGFVDYSDQITVESMKSFETNMAVLSDSRVHNDIERASDLHSATGNGNHFHGVQDGRVNTRKVLNQENVYFLADKQETNRQLTEDGSKECTENDKGVEDLIETLQTTVISEYTKMEQLLTLADVHASGQIGGSCSLDQSIDGEQVNSAPHSLTKSNNNQAPVDEVCEMTKEVEQSLITTDTILHESPTVFQLPKADLLHTFARSVNNSHIIVPDFVLPVLSDIIGRTKKIHQSYADIMADYEQFQSTGKSTLHSNHISDFYDSGSYDVVLHKVDAFLKDIHFETSENIVVQRGAYTNRIDSQEEANTSEVQCSFTEKKEYNLEKTTATLGKCDVHHTSSLSKSEGDSFKKHSSNTRPTEEASNHKECVTLDGCMQPAQDDVKILGFSELSSHFNKSNVLSSSSGQGARKKISVNQMKEKGNKHITRPPHTAEERKIGLDFIKRLQAQQDTDSGNSDSSSSESDSESNESCISSSPDEEVLGKGYQENIHDRYKDASNNEQVDMPPYINGSTFAQIYGEQSTGWDHQRAYGYPDWYYSQSRMNAECLPDEGTRISQDGRMESFPYQLWMQCANLLGSINAMQAAQYSWYCQQCYLYHTKYAKFYVDHYKKYKAKLKRHKQPEW</sequence>
<dbReference type="EMBL" id="JAODUP010000360">
    <property type="protein sequence ID" value="KAK2151539.1"/>
    <property type="molecule type" value="Genomic_DNA"/>
</dbReference>
<dbReference type="GO" id="GO:0003724">
    <property type="term" value="F:RNA helicase activity"/>
    <property type="evidence" value="ECO:0007669"/>
    <property type="project" value="UniProtKB-EC"/>
</dbReference>
<dbReference type="InterPro" id="IPR001650">
    <property type="entry name" value="Helicase_C-like"/>
</dbReference>
<dbReference type="EC" id="3.6.4.13" evidence="1"/>
<dbReference type="GO" id="GO:0016787">
    <property type="term" value="F:hydrolase activity"/>
    <property type="evidence" value="ECO:0007669"/>
    <property type="project" value="UniProtKB-KW"/>
</dbReference>
<dbReference type="InterPro" id="IPR014014">
    <property type="entry name" value="RNA_helicase_DEAD_Q_motif"/>
</dbReference>
<feature type="region of interest" description="Disordered" evidence="7">
    <location>
        <begin position="855"/>
        <end position="889"/>
    </location>
</feature>
<evidence type="ECO:0000259" key="9">
    <source>
        <dbReference type="PROSITE" id="PS51194"/>
    </source>
</evidence>
<dbReference type="PROSITE" id="PS51195">
    <property type="entry name" value="Q_MOTIF"/>
    <property type="match status" value="1"/>
</dbReference>
<dbReference type="SUPFAM" id="SSF52540">
    <property type="entry name" value="P-loop containing nucleoside triphosphate hydrolases"/>
    <property type="match status" value="1"/>
</dbReference>
<feature type="region of interest" description="Disordered" evidence="7">
    <location>
        <begin position="745"/>
        <end position="773"/>
    </location>
</feature>
<keyword evidence="5" id="KW-0067">ATP-binding</keyword>
<keyword evidence="4" id="KW-0347">Helicase</keyword>
<keyword evidence="12" id="KW-1185">Reference proteome</keyword>
<reference evidence="11" key="1">
    <citation type="journal article" date="2023" name="Mol. Biol. Evol.">
        <title>Third-Generation Sequencing Reveals the Adaptive Role of the Epigenome in Three Deep-Sea Polychaetes.</title>
        <authorList>
            <person name="Perez M."/>
            <person name="Aroh O."/>
            <person name="Sun Y."/>
            <person name="Lan Y."/>
            <person name="Juniper S.K."/>
            <person name="Young C.R."/>
            <person name="Angers B."/>
            <person name="Qian P.Y."/>
        </authorList>
    </citation>
    <scope>NUCLEOTIDE SEQUENCE</scope>
    <source>
        <strain evidence="11">P08H-3</strain>
    </source>
</reference>
<evidence type="ECO:0000313" key="12">
    <source>
        <dbReference type="Proteomes" id="UP001208570"/>
    </source>
</evidence>
<evidence type="ECO:0000259" key="8">
    <source>
        <dbReference type="PROSITE" id="PS51192"/>
    </source>
</evidence>
<protein>
    <recommendedName>
        <fullName evidence="1">RNA helicase</fullName>
        <ecNumber evidence="1">3.6.4.13</ecNumber>
    </recommendedName>
</protein>
<dbReference type="Gene3D" id="3.40.50.300">
    <property type="entry name" value="P-loop containing nucleotide triphosphate hydrolases"/>
    <property type="match status" value="2"/>
</dbReference>
<accession>A0AAD9N281</accession>
<name>A0AAD9N281_9ANNE</name>
<dbReference type="InterPro" id="IPR000629">
    <property type="entry name" value="RNA-helicase_DEAD-box_CS"/>
</dbReference>
<dbReference type="PROSITE" id="PS51194">
    <property type="entry name" value="HELICASE_CTER"/>
    <property type="match status" value="1"/>
</dbReference>
<dbReference type="InterPro" id="IPR014001">
    <property type="entry name" value="Helicase_ATP-bd"/>
</dbReference>
<gene>
    <name evidence="11" type="ORF">LSH36_360g02029</name>
</gene>
<organism evidence="11 12">
    <name type="scientific">Paralvinella palmiformis</name>
    <dbReference type="NCBI Taxonomy" id="53620"/>
    <lineage>
        <taxon>Eukaryota</taxon>
        <taxon>Metazoa</taxon>
        <taxon>Spiralia</taxon>
        <taxon>Lophotrochozoa</taxon>
        <taxon>Annelida</taxon>
        <taxon>Polychaeta</taxon>
        <taxon>Sedentaria</taxon>
        <taxon>Canalipalpata</taxon>
        <taxon>Terebellida</taxon>
        <taxon>Terebelliformia</taxon>
        <taxon>Alvinellidae</taxon>
        <taxon>Paralvinella</taxon>
    </lineage>
</organism>
<dbReference type="GO" id="GO:0005524">
    <property type="term" value="F:ATP binding"/>
    <property type="evidence" value="ECO:0007669"/>
    <property type="project" value="UniProtKB-KW"/>
</dbReference>
<evidence type="ECO:0000256" key="4">
    <source>
        <dbReference type="ARBA" id="ARBA00022806"/>
    </source>
</evidence>
<feature type="domain" description="Helicase C-terminal" evidence="9">
    <location>
        <begin position="261"/>
        <end position="407"/>
    </location>
</feature>
<feature type="compositionally biased region" description="Polar residues" evidence="7">
    <location>
        <begin position="804"/>
        <end position="814"/>
    </location>
</feature>
<feature type="region of interest" description="Disordered" evidence="7">
    <location>
        <begin position="804"/>
        <end position="841"/>
    </location>
</feature>
<evidence type="ECO:0000256" key="1">
    <source>
        <dbReference type="ARBA" id="ARBA00012552"/>
    </source>
</evidence>
<dbReference type="SMART" id="SM00490">
    <property type="entry name" value="HELICc"/>
    <property type="match status" value="1"/>
</dbReference>
<feature type="compositionally biased region" description="Low complexity" evidence="7">
    <location>
        <begin position="860"/>
        <end position="883"/>
    </location>
</feature>
<keyword evidence="3" id="KW-0378">Hydrolase</keyword>
<proteinExistence type="predicted"/>
<dbReference type="Pfam" id="PF00270">
    <property type="entry name" value="DEAD"/>
    <property type="match status" value="1"/>
</dbReference>
<dbReference type="GO" id="GO:0003676">
    <property type="term" value="F:nucleic acid binding"/>
    <property type="evidence" value="ECO:0007669"/>
    <property type="project" value="InterPro"/>
</dbReference>
<evidence type="ECO:0000256" key="5">
    <source>
        <dbReference type="ARBA" id="ARBA00022840"/>
    </source>
</evidence>
<evidence type="ECO:0000256" key="2">
    <source>
        <dbReference type="ARBA" id="ARBA00022741"/>
    </source>
</evidence>
<feature type="domain" description="DEAD-box RNA helicase Q" evidence="10">
    <location>
        <begin position="25"/>
        <end position="53"/>
    </location>
</feature>
<feature type="short sequence motif" description="Q motif" evidence="6">
    <location>
        <begin position="25"/>
        <end position="53"/>
    </location>
</feature>
<comment type="caution">
    <text evidence="11">The sequence shown here is derived from an EMBL/GenBank/DDBJ whole genome shotgun (WGS) entry which is preliminary data.</text>
</comment>
<evidence type="ECO:0000256" key="6">
    <source>
        <dbReference type="PROSITE-ProRule" id="PRU00552"/>
    </source>
</evidence>
<dbReference type="PROSITE" id="PS51192">
    <property type="entry name" value="HELICASE_ATP_BIND_1"/>
    <property type="match status" value="1"/>
</dbReference>
<dbReference type="CDD" id="cd17943">
    <property type="entry name" value="DEADc_DDX20"/>
    <property type="match status" value="1"/>
</dbReference>
<evidence type="ECO:0000259" key="10">
    <source>
        <dbReference type="PROSITE" id="PS51195"/>
    </source>
</evidence>
<dbReference type="CDD" id="cd18787">
    <property type="entry name" value="SF2_C_DEAD"/>
    <property type="match status" value="1"/>
</dbReference>
<dbReference type="InterPro" id="IPR027417">
    <property type="entry name" value="P-loop_NTPase"/>
</dbReference>
<evidence type="ECO:0000256" key="3">
    <source>
        <dbReference type="ARBA" id="ARBA00022801"/>
    </source>
</evidence>